<feature type="region of interest" description="Disordered" evidence="14">
    <location>
        <begin position="235"/>
        <end position="268"/>
    </location>
</feature>
<dbReference type="eggNOG" id="COG0576">
    <property type="taxonomic scope" value="Bacteria"/>
</dbReference>
<dbReference type="PANTHER" id="PTHR21237:SF23">
    <property type="entry name" value="GRPE PROTEIN HOMOLOG, MITOCHONDRIAL"/>
    <property type="match status" value="1"/>
</dbReference>
<keyword evidence="5 10" id="KW-0346">Stress response</keyword>
<proteinExistence type="inferred from homology"/>
<comment type="subunit">
    <text evidence="3 10">Homodimer.</text>
</comment>
<evidence type="ECO:0000313" key="16">
    <source>
        <dbReference type="Proteomes" id="UP000016638"/>
    </source>
</evidence>
<dbReference type="SUPFAM" id="SSF51064">
    <property type="entry name" value="Head domain of nucleotide exchange factor GrpE"/>
    <property type="match status" value="1"/>
</dbReference>
<dbReference type="InterPro" id="IPR000740">
    <property type="entry name" value="GrpE"/>
</dbReference>
<dbReference type="GO" id="GO:0051087">
    <property type="term" value="F:protein-folding chaperone binding"/>
    <property type="evidence" value="ECO:0007669"/>
    <property type="project" value="InterPro"/>
</dbReference>
<evidence type="ECO:0000256" key="6">
    <source>
        <dbReference type="ARBA" id="ARBA00023186"/>
    </source>
</evidence>
<evidence type="ECO:0000256" key="11">
    <source>
        <dbReference type="RuleBase" id="RU000639"/>
    </source>
</evidence>
<dbReference type="FunFam" id="2.30.22.10:FF:000001">
    <property type="entry name" value="Protein GrpE"/>
    <property type="match status" value="1"/>
</dbReference>
<dbReference type="GO" id="GO:0000774">
    <property type="term" value="F:adenyl-nucleotide exchange factor activity"/>
    <property type="evidence" value="ECO:0007669"/>
    <property type="project" value="InterPro"/>
</dbReference>
<dbReference type="HAMAP" id="MF_01151">
    <property type="entry name" value="GrpE"/>
    <property type="match status" value="1"/>
</dbReference>
<evidence type="ECO:0000256" key="3">
    <source>
        <dbReference type="ARBA" id="ARBA00011738"/>
    </source>
</evidence>
<dbReference type="STRING" id="1125712.HMPREF1316_0903"/>
<evidence type="ECO:0000256" key="1">
    <source>
        <dbReference type="ARBA" id="ARBA00004496"/>
    </source>
</evidence>
<evidence type="ECO:0000256" key="12">
    <source>
        <dbReference type="RuleBase" id="RU004478"/>
    </source>
</evidence>
<sequence length="268" mass="29156">MNVPIEDDGRKPEEAGADATGAETTDDVRATDATTDEDAEERARVEAAIKAGEEAAEEDFKAEAERLVVERDALQRQLDGVADEIAAAKRQADDSTERLARLQADWENYRRRTAQERLAERERAAERLVVSLLPVLDDMERACGHAQENNAGDAGVMQFVEGVEAIHDKMYGVLNKEGVEVIDPTGEAFDPRIHQAVGREEDTEAYDETVKQVYQKGYRMGGKVIRSAMVIVTYGGPKRPTPEPEVAAPEEGAEGACPQGSADDGGAE</sequence>
<feature type="compositionally biased region" description="Low complexity" evidence="14">
    <location>
        <begin position="244"/>
        <end position="258"/>
    </location>
</feature>
<keyword evidence="13" id="KW-0175">Coiled coil</keyword>
<dbReference type="Gene3D" id="2.30.22.10">
    <property type="entry name" value="Head domain of nucleotide exchange factor GrpE"/>
    <property type="match status" value="1"/>
</dbReference>
<keyword evidence="6 10" id="KW-0143">Chaperone</keyword>
<dbReference type="PANTHER" id="PTHR21237">
    <property type="entry name" value="GRPE PROTEIN"/>
    <property type="match status" value="1"/>
</dbReference>
<evidence type="ECO:0000256" key="2">
    <source>
        <dbReference type="ARBA" id="ARBA00009054"/>
    </source>
</evidence>
<dbReference type="RefSeq" id="WP_021727422.1">
    <property type="nucleotide sequence ID" value="NZ_AWEZ01000073.1"/>
</dbReference>
<dbReference type="Gene3D" id="3.90.20.20">
    <property type="match status" value="1"/>
</dbReference>
<evidence type="ECO:0000256" key="8">
    <source>
        <dbReference type="ARBA" id="ARBA00072274"/>
    </source>
</evidence>
<feature type="coiled-coil region" evidence="13">
    <location>
        <begin position="57"/>
        <end position="112"/>
    </location>
</feature>
<keyword evidence="16" id="KW-1185">Reference proteome</keyword>
<evidence type="ECO:0000256" key="10">
    <source>
        <dbReference type="HAMAP-Rule" id="MF_01151"/>
    </source>
</evidence>
<reference evidence="15 16" key="1">
    <citation type="submission" date="2013-08" db="EMBL/GenBank/DDBJ databases">
        <authorList>
            <person name="Durkin A.S."/>
            <person name="Haft D.R."/>
            <person name="McCorrison J."/>
            <person name="Torralba M."/>
            <person name="Gillis M."/>
            <person name="Haft D.H."/>
            <person name="Methe B."/>
            <person name="Sutton G."/>
            <person name="Nelson K.E."/>
        </authorList>
    </citation>
    <scope>NUCLEOTIDE SEQUENCE [LARGE SCALE GENOMIC DNA]</scope>
    <source>
        <strain evidence="15 16">F0195</strain>
    </source>
</reference>
<evidence type="ECO:0000256" key="14">
    <source>
        <dbReference type="SAM" id="MobiDB-lite"/>
    </source>
</evidence>
<dbReference type="SUPFAM" id="SSF58014">
    <property type="entry name" value="Coiled-coil domain of nucleotide exchange factor GrpE"/>
    <property type="match status" value="1"/>
</dbReference>
<dbReference type="GO" id="GO:0042803">
    <property type="term" value="F:protein homodimerization activity"/>
    <property type="evidence" value="ECO:0007669"/>
    <property type="project" value="InterPro"/>
</dbReference>
<comment type="caution">
    <text evidence="15">The sequence shown here is derived from an EMBL/GenBank/DDBJ whole genome shotgun (WGS) entry which is preliminary data.</text>
</comment>
<dbReference type="Proteomes" id="UP000016638">
    <property type="component" value="Unassembled WGS sequence"/>
</dbReference>
<evidence type="ECO:0000256" key="5">
    <source>
        <dbReference type="ARBA" id="ARBA00023016"/>
    </source>
</evidence>
<evidence type="ECO:0000256" key="7">
    <source>
        <dbReference type="ARBA" id="ARBA00053401"/>
    </source>
</evidence>
<dbReference type="GO" id="GO:0051082">
    <property type="term" value="F:unfolded protein binding"/>
    <property type="evidence" value="ECO:0007669"/>
    <property type="project" value="TreeGrafter"/>
</dbReference>
<evidence type="ECO:0000256" key="4">
    <source>
        <dbReference type="ARBA" id="ARBA00022490"/>
    </source>
</evidence>
<dbReference type="InterPro" id="IPR013805">
    <property type="entry name" value="GrpE_CC"/>
</dbReference>
<dbReference type="PRINTS" id="PR00773">
    <property type="entry name" value="GRPEPROTEIN"/>
</dbReference>
<dbReference type="AlphaFoldDB" id="U2USD7"/>
<evidence type="ECO:0000313" key="15">
    <source>
        <dbReference type="EMBL" id="ERL06037.1"/>
    </source>
</evidence>
<comment type="function">
    <text evidence="7 10 11">Participates actively in the response to hyperosmotic and heat shock by preventing the aggregation of stress-denatured proteins, in association with DnaK and GrpE. It is the nucleotide exchange factor for DnaK and may function as a thermosensor. Unfolded proteins bind initially to DnaJ; upon interaction with the DnaJ-bound protein, DnaK hydrolyzes its bound ATP, resulting in the formation of a stable complex. GrpE releases ADP from DnaK; ATP binding to DnaK triggers the release of the substrate protein, thus completing the reaction cycle. Several rounds of ATP-dependent interactions between DnaJ, DnaK and GrpE are required for fully efficient folding.</text>
</comment>
<name>U2USD7_9ACTN</name>
<dbReference type="PATRIC" id="fig|1125712.3.peg.2570"/>
<feature type="region of interest" description="Disordered" evidence="14">
    <location>
        <begin position="1"/>
        <end position="43"/>
    </location>
</feature>
<dbReference type="GO" id="GO:0006457">
    <property type="term" value="P:protein folding"/>
    <property type="evidence" value="ECO:0007669"/>
    <property type="project" value="InterPro"/>
</dbReference>
<keyword evidence="4 10" id="KW-0963">Cytoplasm</keyword>
<dbReference type="GO" id="GO:0005737">
    <property type="term" value="C:cytoplasm"/>
    <property type="evidence" value="ECO:0007669"/>
    <property type="project" value="UniProtKB-SubCell"/>
</dbReference>
<comment type="similarity">
    <text evidence="2 10 12">Belongs to the GrpE family.</text>
</comment>
<gene>
    <name evidence="10 15" type="primary">grpE</name>
    <name evidence="15" type="ORF">HMPREF1316_0903</name>
</gene>
<evidence type="ECO:0000256" key="13">
    <source>
        <dbReference type="SAM" id="Coils"/>
    </source>
</evidence>
<evidence type="ECO:0000256" key="9">
    <source>
        <dbReference type="ARBA" id="ARBA00076414"/>
    </source>
</evidence>
<dbReference type="CDD" id="cd00446">
    <property type="entry name" value="GrpE"/>
    <property type="match status" value="1"/>
</dbReference>
<dbReference type="InterPro" id="IPR009012">
    <property type="entry name" value="GrpE_head"/>
</dbReference>
<comment type="subcellular location">
    <subcellularLocation>
        <location evidence="1 10">Cytoplasm</location>
    </subcellularLocation>
</comment>
<dbReference type="EMBL" id="AWEZ01000073">
    <property type="protein sequence ID" value="ERL06037.1"/>
    <property type="molecule type" value="Genomic_DNA"/>
</dbReference>
<dbReference type="Pfam" id="PF01025">
    <property type="entry name" value="GrpE"/>
    <property type="match status" value="1"/>
</dbReference>
<protein>
    <recommendedName>
        <fullName evidence="8 10">Protein GrpE</fullName>
    </recommendedName>
    <alternativeName>
        <fullName evidence="9 10">HSP-70 cofactor</fullName>
    </alternativeName>
</protein>
<dbReference type="PROSITE" id="PS01071">
    <property type="entry name" value="GRPE"/>
    <property type="match status" value="1"/>
</dbReference>
<organism evidence="15 16">
    <name type="scientific">Olsenella profusa F0195</name>
    <dbReference type="NCBI Taxonomy" id="1125712"/>
    <lineage>
        <taxon>Bacteria</taxon>
        <taxon>Bacillati</taxon>
        <taxon>Actinomycetota</taxon>
        <taxon>Coriobacteriia</taxon>
        <taxon>Coriobacteriales</taxon>
        <taxon>Atopobiaceae</taxon>
        <taxon>Olsenella</taxon>
    </lineage>
</organism>
<accession>U2USD7</accession>